<feature type="compositionally biased region" description="Acidic residues" evidence="1">
    <location>
        <begin position="309"/>
        <end position="321"/>
    </location>
</feature>
<reference evidence="2 3" key="1">
    <citation type="submission" date="2018-04" db="EMBL/GenBank/DDBJ databases">
        <title>WGS assembly of Panicum hallii var. hallii HAL2.</title>
        <authorList>
            <person name="Lovell J."/>
            <person name="Jenkins J."/>
            <person name="Lowry D."/>
            <person name="Mamidi S."/>
            <person name="Sreedasyam A."/>
            <person name="Weng X."/>
            <person name="Barry K."/>
            <person name="Bonette J."/>
            <person name="Campitelli B."/>
            <person name="Daum C."/>
            <person name="Gordon S."/>
            <person name="Gould B."/>
            <person name="Lipzen A."/>
            <person name="MacQueen A."/>
            <person name="Palacio-Mejia J."/>
            <person name="Plott C."/>
            <person name="Shakirov E."/>
            <person name="Shu S."/>
            <person name="Yoshinaga Y."/>
            <person name="Zane M."/>
            <person name="Rokhsar D."/>
            <person name="Grimwood J."/>
            <person name="Schmutz J."/>
            <person name="Juenger T."/>
        </authorList>
    </citation>
    <scope>NUCLEOTIDE SEQUENCE [LARGE SCALE GENOMIC DNA]</scope>
    <source>
        <strain evidence="3">cv. HAL2</strain>
    </source>
</reference>
<feature type="region of interest" description="Disordered" evidence="1">
    <location>
        <begin position="108"/>
        <end position="154"/>
    </location>
</feature>
<sequence>MKRATEPVAGDGSICAVSITKRAKLEEPEAEAADGITRRSPKLEAADGAGISPEKPSKKEKGAEEKRKRSKKKRAEEKNKQPNKVEVAPDLSMEEKIMAKLAEFDKKMAEEKGKRSDQEKRIEEFDKKMAQEKREFDKKMAREKSKRSDQEKRMEEMLMRIEKIASKIEEQVAGDGMKKEKMTKVKRAKKLEGVEVRENKVMREMADNEAGGLKKKKVVTWSLSQELLEYLRAKEVMGLLASEASLPLWANKMTEELFPNPEDPNPEDPDLKDEIPLKERIAAEFQENREFDAHVLYQYRTEGYVEIDEEVSDEEVDEEVSDKEHDVEADGILVGKKPEKLSKKEKGAEEESKRSNQEKRTEEKNKVKMEFLTMEEEINAELAEEEKKNKRLLTVELSQALMEHYLLHEVLDYMVAKPMVTFGECNFRQALGIYDDPYVGAKFYALRRRSIERNANVLQQYHTKGSAVLQFYATDDETE</sequence>
<gene>
    <name evidence="2" type="ORF">GQ55_5G432200</name>
</gene>
<protein>
    <submittedName>
        <fullName evidence="2">Uncharacterized protein</fullName>
    </submittedName>
</protein>
<feature type="compositionally biased region" description="Basic and acidic residues" evidence="1">
    <location>
        <begin position="336"/>
        <end position="364"/>
    </location>
</feature>
<feature type="compositionally biased region" description="Basic and acidic residues" evidence="1">
    <location>
        <begin position="55"/>
        <end position="67"/>
    </location>
</feature>
<accession>A0A2T7DPE7</accession>
<evidence type="ECO:0000313" key="3">
    <source>
        <dbReference type="Proteomes" id="UP000244336"/>
    </source>
</evidence>
<organism evidence="2 3">
    <name type="scientific">Panicum hallii var. hallii</name>
    <dbReference type="NCBI Taxonomy" id="1504633"/>
    <lineage>
        <taxon>Eukaryota</taxon>
        <taxon>Viridiplantae</taxon>
        <taxon>Streptophyta</taxon>
        <taxon>Embryophyta</taxon>
        <taxon>Tracheophyta</taxon>
        <taxon>Spermatophyta</taxon>
        <taxon>Magnoliopsida</taxon>
        <taxon>Liliopsida</taxon>
        <taxon>Poales</taxon>
        <taxon>Poaceae</taxon>
        <taxon>PACMAD clade</taxon>
        <taxon>Panicoideae</taxon>
        <taxon>Panicodae</taxon>
        <taxon>Paniceae</taxon>
        <taxon>Panicinae</taxon>
        <taxon>Panicum</taxon>
        <taxon>Panicum sect. Panicum</taxon>
    </lineage>
</organism>
<dbReference type="Gramene" id="PUZ57457">
    <property type="protein sequence ID" value="PUZ57457"/>
    <property type="gene ID" value="GQ55_5G432200"/>
</dbReference>
<keyword evidence="3" id="KW-1185">Reference proteome</keyword>
<name>A0A2T7DPE7_9POAL</name>
<feature type="region of interest" description="Disordered" evidence="1">
    <location>
        <begin position="1"/>
        <end position="92"/>
    </location>
</feature>
<dbReference type="AlphaFoldDB" id="A0A2T7DPE7"/>
<evidence type="ECO:0000256" key="1">
    <source>
        <dbReference type="SAM" id="MobiDB-lite"/>
    </source>
</evidence>
<feature type="region of interest" description="Disordered" evidence="1">
    <location>
        <begin position="309"/>
        <end position="364"/>
    </location>
</feature>
<proteinExistence type="predicted"/>
<dbReference type="EMBL" id="CM009753">
    <property type="protein sequence ID" value="PUZ57457.1"/>
    <property type="molecule type" value="Genomic_DNA"/>
</dbReference>
<dbReference type="Proteomes" id="UP000244336">
    <property type="component" value="Chromosome 5"/>
</dbReference>
<evidence type="ECO:0000313" key="2">
    <source>
        <dbReference type="EMBL" id="PUZ57457.1"/>
    </source>
</evidence>